<feature type="domain" description="Topo IA-type catalytic" evidence="13">
    <location>
        <begin position="160"/>
        <end position="611"/>
    </location>
</feature>
<dbReference type="Gene3D" id="1.10.460.10">
    <property type="entry name" value="Topoisomerase I, domain 2"/>
    <property type="match status" value="1"/>
</dbReference>
<evidence type="ECO:0000256" key="7">
    <source>
        <dbReference type="ARBA" id="ARBA00023235"/>
    </source>
</evidence>
<feature type="domain" description="Toprim" evidence="12">
    <location>
        <begin position="1"/>
        <end position="145"/>
    </location>
</feature>
<evidence type="ECO:0000256" key="2">
    <source>
        <dbReference type="ARBA" id="ARBA00009446"/>
    </source>
</evidence>
<dbReference type="GO" id="GO:0003917">
    <property type="term" value="F:DNA topoisomerase type I (single strand cut, ATP-independent) activity"/>
    <property type="evidence" value="ECO:0007669"/>
    <property type="project" value="UniProtKB-EC"/>
</dbReference>
<proteinExistence type="inferred from homology"/>
<dbReference type="SMART" id="SM00437">
    <property type="entry name" value="TOP1Ac"/>
    <property type="match status" value="1"/>
</dbReference>
<dbReference type="AlphaFoldDB" id="A0A6I3SAJ0"/>
<dbReference type="PROSITE" id="PS52039">
    <property type="entry name" value="TOPO_IA_2"/>
    <property type="match status" value="1"/>
</dbReference>
<dbReference type="EC" id="5.6.2.1" evidence="3"/>
<dbReference type="InterPro" id="IPR013497">
    <property type="entry name" value="Topo_IA_cen"/>
</dbReference>
<accession>A0A6I3SAJ0</accession>
<dbReference type="GO" id="GO:0043597">
    <property type="term" value="C:cytoplasmic replication fork"/>
    <property type="evidence" value="ECO:0007669"/>
    <property type="project" value="TreeGrafter"/>
</dbReference>
<dbReference type="InterPro" id="IPR013824">
    <property type="entry name" value="Topo_IA_cen_sub1"/>
</dbReference>
<dbReference type="SMART" id="SM00436">
    <property type="entry name" value="TOP1Bc"/>
    <property type="match status" value="1"/>
</dbReference>
<dbReference type="Pfam" id="PF01751">
    <property type="entry name" value="Toprim"/>
    <property type="match status" value="1"/>
</dbReference>
<evidence type="ECO:0000256" key="5">
    <source>
        <dbReference type="ARBA" id="ARBA00023029"/>
    </source>
</evidence>
<dbReference type="SUPFAM" id="SSF56712">
    <property type="entry name" value="Prokaryotic type I DNA topoisomerase"/>
    <property type="match status" value="1"/>
</dbReference>
<dbReference type="InterPro" id="IPR005738">
    <property type="entry name" value="TopoIII"/>
</dbReference>
<sequence>MQLWIAEKPSVAKAICAELGIVKKGAGFNECKGGNTVTWCFGHLLEQAAPDAYTPEDVPLTKKGGKIWRMQDLPIFPSVWKLNVKPDKGVKAQLRTIKLLLGKADSIVNCGDPDREGQLLVDEILEFYKCRKPVSRFWVSAQDPASIKKGLQSLKPNSQFQGMKLAALGRSRADWLLGMNLTRALTLTHGAKERKLIAVGRVQTPTLALVAERDKTIKNFKAVPYFVLKAEVSAGRGSFSALWKPSDRQEGLDSEGRLVNPAVAKSLSDKLKPAKTAVVRKTETVPKKMAQPRAFSLADIQLEASNKYGFSAQETLDTCQSLYEIHKAASYPRSDCQYLPESQFNDAPKVLAAIAKTCPTLKELALKADPSIKSQTWNDKKITAHHGIIPTQLPVDWAALNEREQKIYELIGRRYLAQFFPVHQFNSCSIDLELGGETFIGKGKTVTALGWKIVYQNQTDPDNDKTESDQILPSVKSGDILKVLKTETKNELTKPPAYFTEGTLIAAMEKIHTVVDNPEYKKYLKEGDGIGTPATRAAIISELKRKGYLETKGKKICASSDGVELLKLVPELVRNPILTAVFERKLRDVESGKSTLSSFIESQQKFILQEINKAKAIDNGLQ</sequence>
<dbReference type="InterPro" id="IPR034144">
    <property type="entry name" value="TOPRIM_TopoIII"/>
</dbReference>
<dbReference type="InterPro" id="IPR003601">
    <property type="entry name" value="Topo_IA_2"/>
</dbReference>
<dbReference type="GO" id="GO:0006281">
    <property type="term" value="P:DNA repair"/>
    <property type="evidence" value="ECO:0007669"/>
    <property type="project" value="TreeGrafter"/>
</dbReference>
<evidence type="ECO:0000313" key="15">
    <source>
        <dbReference type="Proteomes" id="UP000462362"/>
    </source>
</evidence>
<evidence type="ECO:0000313" key="14">
    <source>
        <dbReference type="EMBL" id="MTU43518.1"/>
    </source>
</evidence>
<dbReference type="InterPro" id="IPR006171">
    <property type="entry name" value="TOPRIM_dom"/>
</dbReference>
<dbReference type="GO" id="GO:0046872">
    <property type="term" value="F:metal ion binding"/>
    <property type="evidence" value="ECO:0007669"/>
    <property type="project" value="UniProtKB-KW"/>
</dbReference>
<evidence type="ECO:0000256" key="9">
    <source>
        <dbReference type="ARBA" id="ARBA00031985"/>
    </source>
</evidence>
<dbReference type="InterPro" id="IPR023405">
    <property type="entry name" value="Topo_IA_core_domain"/>
</dbReference>
<dbReference type="InterPro" id="IPR013826">
    <property type="entry name" value="Topo_IA_cen_sub3"/>
</dbReference>
<organism evidence="14 15">
    <name type="scientific">Parasutterella excrementihominis</name>
    <dbReference type="NCBI Taxonomy" id="487175"/>
    <lineage>
        <taxon>Bacteria</taxon>
        <taxon>Pseudomonadati</taxon>
        <taxon>Pseudomonadota</taxon>
        <taxon>Betaproteobacteria</taxon>
        <taxon>Burkholderiales</taxon>
        <taxon>Sutterellaceae</taxon>
        <taxon>Parasutterella</taxon>
    </lineage>
</organism>
<dbReference type="EMBL" id="WNCL01000020">
    <property type="protein sequence ID" value="MTU43518.1"/>
    <property type="molecule type" value="Genomic_DNA"/>
</dbReference>
<dbReference type="Gene3D" id="2.70.20.10">
    <property type="entry name" value="Topoisomerase I, domain 3"/>
    <property type="match status" value="1"/>
</dbReference>
<dbReference type="FunFam" id="1.10.290.10:FF:000004">
    <property type="entry name" value="DNA topoisomerase 3"/>
    <property type="match status" value="1"/>
</dbReference>
<dbReference type="GO" id="GO:0006265">
    <property type="term" value="P:DNA topological change"/>
    <property type="evidence" value="ECO:0007669"/>
    <property type="project" value="InterPro"/>
</dbReference>
<keyword evidence="7 14" id="KW-0413">Isomerase</keyword>
<evidence type="ECO:0000256" key="11">
    <source>
        <dbReference type="ARBA" id="ARBA00032877"/>
    </source>
</evidence>
<dbReference type="GO" id="GO:0003677">
    <property type="term" value="F:DNA binding"/>
    <property type="evidence" value="ECO:0007669"/>
    <property type="project" value="UniProtKB-KW"/>
</dbReference>
<dbReference type="InterPro" id="IPR003602">
    <property type="entry name" value="Topo_IA_DNA-bd_dom"/>
</dbReference>
<dbReference type="Gene3D" id="3.40.50.140">
    <property type="match status" value="1"/>
</dbReference>
<comment type="caution">
    <text evidence="14">The sequence shown here is derived from an EMBL/GenBank/DDBJ whole genome shotgun (WGS) entry which is preliminary data.</text>
</comment>
<evidence type="ECO:0000256" key="1">
    <source>
        <dbReference type="ARBA" id="ARBA00000213"/>
    </source>
</evidence>
<evidence type="ECO:0000256" key="10">
    <source>
        <dbReference type="ARBA" id="ARBA00032235"/>
    </source>
</evidence>
<name>A0A6I3SAJ0_9BURK</name>
<dbReference type="NCBIfam" id="NF005829">
    <property type="entry name" value="PRK07726.1"/>
    <property type="match status" value="1"/>
</dbReference>
<dbReference type="RefSeq" id="WP_155168121.1">
    <property type="nucleotide sequence ID" value="NZ_DBFJNL010000001.1"/>
</dbReference>
<dbReference type="NCBIfam" id="TIGR01056">
    <property type="entry name" value="topB"/>
    <property type="match status" value="1"/>
</dbReference>
<gene>
    <name evidence="14" type="primary">topB</name>
    <name evidence="14" type="ORF">GMD42_07750</name>
</gene>
<dbReference type="CDD" id="cd03362">
    <property type="entry name" value="TOPRIM_TopoIA_TopoIII"/>
    <property type="match status" value="1"/>
</dbReference>
<evidence type="ECO:0000259" key="12">
    <source>
        <dbReference type="PROSITE" id="PS50880"/>
    </source>
</evidence>
<dbReference type="PROSITE" id="PS50880">
    <property type="entry name" value="TOPRIM"/>
    <property type="match status" value="1"/>
</dbReference>
<dbReference type="InterPro" id="IPR000380">
    <property type="entry name" value="Topo_IA"/>
</dbReference>
<evidence type="ECO:0000256" key="3">
    <source>
        <dbReference type="ARBA" id="ARBA00012891"/>
    </source>
</evidence>
<dbReference type="CDD" id="cd00186">
    <property type="entry name" value="TOP1Ac"/>
    <property type="match status" value="1"/>
</dbReference>
<dbReference type="PANTHER" id="PTHR11390">
    <property type="entry name" value="PROKARYOTIC DNA TOPOISOMERASE"/>
    <property type="match status" value="1"/>
</dbReference>
<dbReference type="Proteomes" id="UP000462362">
    <property type="component" value="Unassembled WGS sequence"/>
</dbReference>
<comment type="catalytic activity">
    <reaction evidence="1">
        <text>ATP-independent breakage of single-stranded DNA, followed by passage and rejoining.</text>
        <dbReference type="EC" id="5.6.2.1"/>
    </reaction>
</comment>
<evidence type="ECO:0000256" key="4">
    <source>
        <dbReference type="ARBA" id="ARBA00022723"/>
    </source>
</evidence>
<evidence type="ECO:0000259" key="13">
    <source>
        <dbReference type="PROSITE" id="PS52039"/>
    </source>
</evidence>
<reference evidence="14 15" key="1">
    <citation type="journal article" date="2019" name="Nat. Med.">
        <title>A library of human gut bacterial isolates paired with longitudinal multiomics data enables mechanistic microbiome research.</title>
        <authorList>
            <person name="Poyet M."/>
            <person name="Groussin M."/>
            <person name="Gibbons S.M."/>
            <person name="Avila-Pacheco J."/>
            <person name="Jiang X."/>
            <person name="Kearney S.M."/>
            <person name="Perrotta A.R."/>
            <person name="Berdy B."/>
            <person name="Zhao S."/>
            <person name="Lieberman T.D."/>
            <person name="Swanson P.K."/>
            <person name="Smith M."/>
            <person name="Roesemann S."/>
            <person name="Alexander J.E."/>
            <person name="Rich S.A."/>
            <person name="Livny J."/>
            <person name="Vlamakis H."/>
            <person name="Clish C."/>
            <person name="Bullock K."/>
            <person name="Deik A."/>
            <person name="Scott J."/>
            <person name="Pierce K.A."/>
            <person name="Xavier R.J."/>
            <person name="Alm E.J."/>
        </authorList>
    </citation>
    <scope>NUCLEOTIDE SEQUENCE [LARGE SCALE GENOMIC DNA]</scope>
    <source>
        <strain evidence="14 15">BIOML-A2</strain>
    </source>
</reference>
<keyword evidence="4" id="KW-0479">Metal-binding</keyword>
<evidence type="ECO:0000256" key="8">
    <source>
        <dbReference type="ARBA" id="ARBA00030003"/>
    </source>
</evidence>
<dbReference type="GO" id="GO:0006310">
    <property type="term" value="P:DNA recombination"/>
    <property type="evidence" value="ECO:0007669"/>
    <property type="project" value="TreeGrafter"/>
</dbReference>
<protein>
    <recommendedName>
        <fullName evidence="3">DNA topoisomerase</fullName>
        <ecNumber evidence="3">5.6.2.1</ecNumber>
    </recommendedName>
    <alternativeName>
        <fullName evidence="11">Omega-protein</fullName>
    </alternativeName>
    <alternativeName>
        <fullName evidence="10">Relaxing enzyme</fullName>
    </alternativeName>
    <alternativeName>
        <fullName evidence="8">Swivelase</fullName>
    </alternativeName>
    <alternativeName>
        <fullName evidence="9">Untwisting enzyme</fullName>
    </alternativeName>
</protein>
<comment type="similarity">
    <text evidence="2">Belongs to the type IA topoisomerase family.</text>
</comment>
<keyword evidence="5" id="KW-0799">Topoisomerase</keyword>
<evidence type="ECO:0000256" key="6">
    <source>
        <dbReference type="ARBA" id="ARBA00023125"/>
    </source>
</evidence>
<dbReference type="Pfam" id="PF01131">
    <property type="entry name" value="Topoisom_bac"/>
    <property type="match status" value="1"/>
</dbReference>
<dbReference type="PRINTS" id="PR00417">
    <property type="entry name" value="PRTPISMRASEI"/>
</dbReference>
<dbReference type="InterPro" id="IPR013825">
    <property type="entry name" value="Topo_IA_cen_sub2"/>
</dbReference>
<keyword evidence="6" id="KW-0238">DNA-binding</keyword>
<dbReference type="Gene3D" id="1.10.290.10">
    <property type="entry name" value="Topoisomerase I, domain 4"/>
    <property type="match status" value="1"/>
</dbReference>
<dbReference type="SMART" id="SM00493">
    <property type="entry name" value="TOPRIM"/>
    <property type="match status" value="1"/>
</dbReference>
<dbReference type="PANTHER" id="PTHR11390:SF21">
    <property type="entry name" value="DNA TOPOISOMERASE 3-ALPHA"/>
    <property type="match status" value="1"/>
</dbReference>